<evidence type="ECO:0000313" key="2">
    <source>
        <dbReference type="Proteomes" id="UP000319219"/>
    </source>
</evidence>
<evidence type="ECO:0000313" key="1">
    <source>
        <dbReference type="EMBL" id="TQR99097.1"/>
    </source>
</evidence>
<name>A0ABY3B5C8_9BACL</name>
<accession>A0ABY3B5C8</accession>
<proteinExistence type="predicted"/>
<protein>
    <recommendedName>
        <fullName evidence="3">S9 family peptidase</fullName>
    </recommendedName>
</protein>
<keyword evidence="2" id="KW-1185">Reference proteome</keyword>
<sequence>MNTKKNEQLTDNLFAINDIVPTTPDGPLVLVAVKKGERILKTMFYNKATRTMQIMHDENQDDTTTWSITYNPAKKTIYSSQYSDKEHEKQRILSNRTQTIMAPPDNKVTEINSVTKQERSIITLKKEKISSMSSSNDKLLLVTTNLTNHSKPEYSLVDIATGKRTKIKLPILTRQFVYMSPDGKGVYYLGSASEKNEEEGRGVYYYDFTSKIQTPIFIQEEGFINNFMLLNK</sequence>
<evidence type="ECO:0008006" key="3">
    <source>
        <dbReference type="Google" id="ProtNLM"/>
    </source>
</evidence>
<reference evidence="1 2" key="1">
    <citation type="submission" date="2019-07" db="EMBL/GenBank/DDBJ databases">
        <title>Paenibacillus ottowii sp. nov. isolated from a fermentation system processing bovine manure.</title>
        <authorList>
            <person name="Velazquez L.F."/>
            <person name="Rajbanshi S."/>
            <person name="Guan S."/>
            <person name="Hinchee M."/>
            <person name="Welsh A."/>
        </authorList>
    </citation>
    <scope>NUCLEOTIDE SEQUENCE [LARGE SCALE GENOMIC DNA]</scope>
    <source>
        <strain evidence="1 2">MS2379</strain>
    </source>
</reference>
<gene>
    <name evidence="1" type="ORF">FKV70_10125</name>
</gene>
<dbReference type="Proteomes" id="UP000319219">
    <property type="component" value="Unassembled WGS sequence"/>
</dbReference>
<organism evidence="1 2">
    <name type="scientific">Paenibacillus ottowii</name>
    <dbReference type="NCBI Taxonomy" id="2315729"/>
    <lineage>
        <taxon>Bacteria</taxon>
        <taxon>Bacillati</taxon>
        <taxon>Bacillota</taxon>
        <taxon>Bacilli</taxon>
        <taxon>Bacillales</taxon>
        <taxon>Paenibacillaceae</taxon>
        <taxon>Paenibacillus</taxon>
    </lineage>
</organism>
<dbReference type="SUPFAM" id="SSF82171">
    <property type="entry name" value="DPP6 N-terminal domain-like"/>
    <property type="match status" value="1"/>
</dbReference>
<dbReference type="EMBL" id="VIJZ01000004">
    <property type="protein sequence ID" value="TQR99097.1"/>
    <property type="molecule type" value="Genomic_DNA"/>
</dbReference>
<comment type="caution">
    <text evidence="1">The sequence shown here is derived from an EMBL/GenBank/DDBJ whole genome shotgun (WGS) entry which is preliminary data.</text>
</comment>